<keyword evidence="6" id="KW-0443">Lipid metabolism</keyword>
<keyword evidence="5" id="KW-0560">Oxidoreductase</keyword>
<evidence type="ECO:0000256" key="9">
    <source>
        <dbReference type="RuleBase" id="RU003707"/>
    </source>
</evidence>
<organism evidence="12 13">
    <name type="scientific">Pseudohoeflea coraliihabitans</name>
    <dbReference type="NCBI Taxonomy" id="2860393"/>
    <lineage>
        <taxon>Bacteria</taxon>
        <taxon>Pseudomonadati</taxon>
        <taxon>Pseudomonadota</taxon>
        <taxon>Alphaproteobacteria</taxon>
        <taxon>Hyphomicrobiales</taxon>
        <taxon>Rhizobiaceae</taxon>
        <taxon>Pseudohoeflea</taxon>
    </lineage>
</organism>
<evidence type="ECO:0000256" key="4">
    <source>
        <dbReference type="ARBA" id="ARBA00022963"/>
    </source>
</evidence>
<proteinExistence type="inferred from homology"/>
<dbReference type="InterPro" id="IPR006176">
    <property type="entry name" value="3-OHacyl-CoA_DH_NAD-bd"/>
</dbReference>
<dbReference type="Pfam" id="PF00725">
    <property type="entry name" value="3HCDH"/>
    <property type="match status" value="1"/>
</dbReference>
<comment type="similarity">
    <text evidence="2">In the central section; belongs to the 3-hydroxyacyl-CoA dehydrogenase family.</text>
</comment>
<name>A0ABS6WT60_9HYPH</name>
<accession>A0ABS6WT60</accession>
<protein>
    <submittedName>
        <fullName evidence="12">Enoyl-CoA hydratase/isomerase family protein</fullName>
    </submittedName>
</protein>
<evidence type="ECO:0000259" key="11">
    <source>
        <dbReference type="Pfam" id="PF02737"/>
    </source>
</evidence>
<evidence type="ECO:0000256" key="6">
    <source>
        <dbReference type="ARBA" id="ARBA00023098"/>
    </source>
</evidence>
<sequence length="710" mass="76770">MIRYDIRPDGVAVLLWDLEGQAANVLTGDSIERYGELARRAIADPAVRGVVVASAKKDFLAGADLTKILPGDMDRDTYEKRILGFHRIYRDIETSGKPFVAALNGSTLGGGYELALACHYRIAADNPSARFGLPEVTLALLPGGGGTQRLPRLIGIDKALPLILSGKVLKVAEALDHGMLDAIASADQLLETACRKALELAAGDVVQPWDRSDAAPQVKDNAAFEKAAEDMRARTRGLQTAPERALASVREGMAIPFDDGIAIETRNFVDCCFDPQSSNTIRTSFFAVRAARKLASRPDGVPTRQFSRIGVLGAGMMGAGIAQIAAAAGIEVVLLDTTMEQAEKGRDGIHARLERRARGDRAALDKAEGLLARIEPTDDFDRLANVDLVVEAVFENRAVKADVTRRAVARMKPGTVFASNTSTLPITGLAEASSQPDLFIGMHFFSPVDRMALVEIIMGEQTSDTALAHALDFLKAVRKTPIAVRDGRGFYTSRVFATYIYEALEMLEEGVAPHLIEEGGLLTGLPMGPLALSDQLSIALAYKVQCQERADLGDAFRETAAYRVCRLMVDELGRKGRSDGAGYYDYSANGDKSLWPGLAGQFEPLADQPAPAELAERFLMLQSIETLRCLEEGVLLRPIDGDVGAVLGWGYPAFRGGPVAYVDTLGQAAFLARCEHYAARYGERYAPPENLRRMAANGERFYSAADPSRF</sequence>
<keyword evidence="4" id="KW-0442">Lipid degradation</keyword>
<dbReference type="Proteomes" id="UP001430804">
    <property type="component" value="Unassembled WGS sequence"/>
</dbReference>
<gene>
    <name evidence="12" type="ORF">KY465_16970</name>
</gene>
<dbReference type="InterPro" id="IPR001753">
    <property type="entry name" value="Enoyl-CoA_hydra/iso"/>
</dbReference>
<comment type="similarity">
    <text evidence="9">Belongs to the enoyl-CoA hydratase/isomerase family.</text>
</comment>
<evidence type="ECO:0000256" key="7">
    <source>
        <dbReference type="ARBA" id="ARBA00023239"/>
    </source>
</evidence>
<evidence type="ECO:0000256" key="8">
    <source>
        <dbReference type="ARBA" id="ARBA00023268"/>
    </source>
</evidence>
<keyword evidence="13" id="KW-1185">Reference proteome</keyword>
<evidence type="ECO:0000256" key="3">
    <source>
        <dbReference type="ARBA" id="ARBA00022832"/>
    </source>
</evidence>
<dbReference type="PANTHER" id="PTHR43612">
    <property type="entry name" value="TRIFUNCTIONAL ENZYME SUBUNIT ALPHA"/>
    <property type="match status" value="1"/>
</dbReference>
<evidence type="ECO:0000256" key="1">
    <source>
        <dbReference type="ARBA" id="ARBA00005005"/>
    </source>
</evidence>
<evidence type="ECO:0000256" key="5">
    <source>
        <dbReference type="ARBA" id="ARBA00023002"/>
    </source>
</evidence>
<comment type="caution">
    <text evidence="12">The sequence shown here is derived from an EMBL/GenBank/DDBJ whole genome shotgun (WGS) entry which is preliminary data.</text>
</comment>
<keyword evidence="3" id="KW-0276">Fatty acid metabolism</keyword>
<keyword evidence="8" id="KW-0511">Multifunctional enzyme</keyword>
<dbReference type="InterPro" id="IPR050136">
    <property type="entry name" value="FA_oxidation_alpha_subunit"/>
</dbReference>
<dbReference type="InterPro" id="IPR018376">
    <property type="entry name" value="Enoyl-CoA_hyd/isom_CS"/>
</dbReference>
<evidence type="ECO:0000313" key="12">
    <source>
        <dbReference type="EMBL" id="MBW3098975.1"/>
    </source>
</evidence>
<dbReference type="CDD" id="cd06558">
    <property type="entry name" value="crotonase-like"/>
    <property type="match status" value="1"/>
</dbReference>
<evidence type="ECO:0000259" key="10">
    <source>
        <dbReference type="Pfam" id="PF00725"/>
    </source>
</evidence>
<dbReference type="Pfam" id="PF02737">
    <property type="entry name" value="3HCDH_N"/>
    <property type="match status" value="1"/>
</dbReference>
<feature type="domain" description="3-hydroxyacyl-CoA dehydrogenase NAD binding" evidence="11">
    <location>
        <begin position="309"/>
        <end position="486"/>
    </location>
</feature>
<dbReference type="PANTHER" id="PTHR43612:SF3">
    <property type="entry name" value="TRIFUNCTIONAL ENZYME SUBUNIT ALPHA, MITOCHONDRIAL"/>
    <property type="match status" value="1"/>
</dbReference>
<dbReference type="EMBL" id="JAHWQX010000004">
    <property type="protein sequence ID" value="MBW3098975.1"/>
    <property type="molecule type" value="Genomic_DNA"/>
</dbReference>
<dbReference type="RefSeq" id="WP_219203268.1">
    <property type="nucleotide sequence ID" value="NZ_JAHWQX010000004.1"/>
</dbReference>
<evidence type="ECO:0000313" key="13">
    <source>
        <dbReference type="Proteomes" id="UP001430804"/>
    </source>
</evidence>
<feature type="domain" description="3-hydroxyacyl-CoA dehydrogenase C-terminal" evidence="10">
    <location>
        <begin position="489"/>
        <end position="586"/>
    </location>
</feature>
<reference evidence="12" key="1">
    <citation type="submission" date="2021-07" db="EMBL/GenBank/DDBJ databases">
        <title>Pseudohoeflea marina sp. nov. a polyhydroxyalcanoate-producing bacterium.</title>
        <authorList>
            <person name="Zheng W."/>
            <person name="Yu S."/>
            <person name="Huang Y."/>
        </authorList>
    </citation>
    <scope>NUCLEOTIDE SEQUENCE</scope>
    <source>
        <strain evidence="12">DP4N28-3</strain>
    </source>
</reference>
<dbReference type="InterPro" id="IPR006108">
    <property type="entry name" value="3HC_DH_C"/>
</dbReference>
<dbReference type="PROSITE" id="PS00166">
    <property type="entry name" value="ENOYL_COA_HYDRATASE"/>
    <property type="match status" value="1"/>
</dbReference>
<dbReference type="Pfam" id="PF00378">
    <property type="entry name" value="ECH_1"/>
    <property type="match status" value="1"/>
</dbReference>
<comment type="pathway">
    <text evidence="1">Lipid metabolism; fatty acid beta-oxidation.</text>
</comment>
<evidence type="ECO:0000256" key="2">
    <source>
        <dbReference type="ARBA" id="ARBA00007005"/>
    </source>
</evidence>
<keyword evidence="7" id="KW-0456">Lyase</keyword>